<dbReference type="Gene3D" id="3.90.280.10">
    <property type="entry name" value="PEBP-like"/>
    <property type="match status" value="1"/>
</dbReference>
<feature type="compositionally biased region" description="Basic and acidic residues" evidence="2">
    <location>
        <begin position="357"/>
        <end position="372"/>
    </location>
</feature>
<dbReference type="Pfam" id="PF01161">
    <property type="entry name" value="PBP"/>
    <property type="match status" value="1"/>
</dbReference>
<dbReference type="PANTHER" id="PTHR11362:SF82">
    <property type="entry name" value="PHOSPHATIDYLETHANOLAMINE-BINDING PROTEIN 4"/>
    <property type="match status" value="1"/>
</dbReference>
<name>A0A5B0QUB6_PUCGR</name>
<evidence type="ECO:0000313" key="4">
    <source>
        <dbReference type="Proteomes" id="UP000324748"/>
    </source>
</evidence>
<proteinExistence type="predicted"/>
<evidence type="ECO:0000256" key="1">
    <source>
        <dbReference type="SAM" id="Coils"/>
    </source>
</evidence>
<dbReference type="InterPro" id="IPR036610">
    <property type="entry name" value="PEBP-like_sf"/>
</dbReference>
<organism evidence="3 4">
    <name type="scientific">Puccinia graminis f. sp. tritici</name>
    <dbReference type="NCBI Taxonomy" id="56615"/>
    <lineage>
        <taxon>Eukaryota</taxon>
        <taxon>Fungi</taxon>
        <taxon>Dikarya</taxon>
        <taxon>Basidiomycota</taxon>
        <taxon>Pucciniomycotina</taxon>
        <taxon>Pucciniomycetes</taxon>
        <taxon>Pucciniales</taxon>
        <taxon>Pucciniaceae</taxon>
        <taxon>Puccinia</taxon>
    </lineage>
</organism>
<comment type="caution">
    <text evidence="3">The sequence shown here is derived from an EMBL/GenBank/DDBJ whole genome shotgun (WGS) entry which is preliminary data.</text>
</comment>
<dbReference type="AlphaFoldDB" id="A0A5B0QUB6"/>
<gene>
    <name evidence="3" type="ORF">PGT21_016468</name>
</gene>
<dbReference type="OrthoDB" id="2153661at2759"/>
<dbReference type="InterPro" id="IPR008914">
    <property type="entry name" value="PEBP"/>
</dbReference>
<sequence length="406" mass="46807">MINRSSRLTRPIIPIKQIQSKTILIGFNKQPKNHYLSTTTNEQVKPNVTVVRGTGTKKQSSPSTSSTSIQKAFQESIKFLKEDAERLQQKLKEEQTSADSQQQQEEIERLEILSEINDVQVRKNHHLGQQIDMSKPIYRFLEQQRWRKEGQLGRLMETIHKLRIFPDVYPSINPTVNLKVKYEDTYISTEKRLINVGNFVPSSKSMDPPVIQAQVFHPEPRLYTLVMVDPDVPDPRNHSFTTFLHWLRVNVSISATTNEDLELKTMKESEEEIKYIGPHPAEGSGTHRYTIMLFEQTGPINLKEHSDILGRPGFSLRRFSSQIGLKPAGVMAWISQWHKRDAQAISSIYRDQLQIHEPRYGKEPKPYSDRIKLPSHTPLPLTHRHPSVIPWRQKISSSNSDPTLST</sequence>
<dbReference type="SUPFAM" id="SSF49777">
    <property type="entry name" value="PEBP-like"/>
    <property type="match status" value="1"/>
</dbReference>
<dbReference type="CDD" id="cd00866">
    <property type="entry name" value="PEBP_euk"/>
    <property type="match status" value="1"/>
</dbReference>
<protein>
    <recommendedName>
        <fullName evidence="5">PEBP-like protein</fullName>
    </recommendedName>
</protein>
<dbReference type="Proteomes" id="UP000324748">
    <property type="component" value="Unassembled WGS sequence"/>
</dbReference>
<dbReference type="InterPro" id="IPR035810">
    <property type="entry name" value="PEBP_euk"/>
</dbReference>
<dbReference type="EMBL" id="VSWC01000003">
    <property type="protein sequence ID" value="KAA1116513.1"/>
    <property type="molecule type" value="Genomic_DNA"/>
</dbReference>
<evidence type="ECO:0000313" key="3">
    <source>
        <dbReference type="EMBL" id="KAA1116513.1"/>
    </source>
</evidence>
<accession>A0A5B0QUB6</accession>
<feature type="coiled-coil region" evidence="1">
    <location>
        <begin position="70"/>
        <end position="113"/>
    </location>
</feature>
<keyword evidence="4" id="KW-1185">Reference proteome</keyword>
<dbReference type="PANTHER" id="PTHR11362">
    <property type="entry name" value="PHOSPHATIDYLETHANOLAMINE-BINDING PROTEIN"/>
    <property type="match status" value="1"/>
</dbReference>
<evidence type="ECO:0000256" key="2">
    <source>
        <dbReference type="SAM" id="MobiDB-lite"/>
    </source>
</evidence>
<evidence type="ECO:0008006" key="5">
    <source>
        <dbReference type="Google" id="ProtNLM"/>
    </source>
</evidence>
<dbReference type="Gene3D" id="1.20.58.1180">
    <property type="match status" value="1"/>
</dbReference>
<keyword evidence="1" id="KW-0175">Coiled coil</keyword>
<reference evidence="3 4" key="1">
    <citation type="submission" date="2019-05" db="EMBL/GenBank/DDBJ databases">
        <title>Emergence of the Ug99 lineage of the wheat stem rust pathogen through somatic hybridization.</title>
        <authorList>
            <person name="Li F."/>
            <person name="Upadhyaya N.M."/>
            <person name="Sperschneider J."/>
            <person name="Matny O."/>
            <person name="Nguyen-Phuc H."/>
            <person name="Mago R."/>
            <person name="Raley C."/>
            <person name="Miller M.E."/>
            <person name="Silverstein K.A.T."/>
            <person name="Henningsen E."/>
            <person name="Hirsch C.D."/>
            <person name="Visser B."/>
            <person name="Pretorius Z.A."/>
            <person name="Steffenson B.J."/>
            <person name="Schwessinger B."/>
            <person name="Dodds P.N."/>
            <person name="Figueroa M."/>
        </authorList>
    </citation>
    <scope>NUCLEOTIDE SEQUENCE [LARGE SCALE GENOMIC DNA]</scope>
    <source>
        <strain evidence="3">21-0</strain>
    </source>
</reference>
<feature type="region of interest" description="Disordered" evidence="2">
    <location>
        <begin position="357"/>
        <end position="384"/>
    </location>
</feature>